<evidence type="ECO:0000313" key="3">
    <source>
        <dbReference type="WBParaSite" id="L893_g3259.t1"/>
    </source>
</evidence>
<sequence>MKAAESEVDPIVGHRRRTRCPSVSGDRSPLTGAHVYGIVGTFRRQPPCCQSKTRNVGRTGTSGGVRLPGARER</sequence>
<name>A0A1I8A3S7_9BILA</name>
<dbReference type="WBParaSite" id="L893_g3259.t1">
    <property type="protein sequence ID" value="L893_g3259.t1"/>
    <property type="gene ID" value="L893_g3259"/>
</dbReference>
<feature type="compositionally biased region" description="Polar residues" evidence="1">
    <location>
        <begin position="48"/>
        <end position="59"/>
    </location>
</feature>
<organism evidence="2 3">
    <name type="scientific">Steinernema glaseri</name>
    <dbReference type="NCBI Taxonomy" id="37863"/>
    <lineage>
        <taxon>Eukaryota</taxon>
        <taxon>Metazoa</taxon>
        <taxon>Ecdysozoa</taxon>
        <taxon>Nematoda</taxon>
        <taxon>Chromadorea</taxon>
        <taxon>Rhabditida</taxon>
        <taxon>Tylenchina</taxon>
        <taxon>Panagrolaimomorpha</taxon>
        <taxon>Strongyloidoidea</taxon>
        <taxon>Steinernematidae</taxon>
        <taxon>Steinernema</taxon>
    </lineage>
</organism>
<evidence type="ECO:0000313" key="2">
    <source>
        <dbReference type="Proteomes" id="UP000095287"/>
    </source>
</evidence>
<dbReference type="AlphaFoldDB" id="A0A1I8A3S7"/>
<reference evidence="3" key="1">
    <citation type="submission" date="2016-11" db="UniProtKB">
        <authorList>
            <consortium name="WormBaseParasite"/>
        </authorList>
    </citation>
    <scope>IDENTIFICATION</scope>
</reference>
<accession>A0A1I8A3S7</accession>
<proteinExistence type="predicted"/>
<evidence type="ECO:0000256" key="1">
    <source>
        <dbReference type="SAM" id="MobiDB-lite"/>
    </source>
</evidence>
<keyword evidence="2" id="KW-1185">Reference proteome</keyword>
<feature type="region of interest" description="Disordered" evidence="1">
    <location>
        <begin position="44"/>
        <end position="73"/>
    </location>
</feature>
<dbReference type="Proteomes" id="UP000095287">
    <property type="component" value="Unplaced"/>
</dbReference>
<protein>
    <submittedName>
        <fullName evidence="3">Uncharacterized protein</fullName>
    </submittedName>
</protein>
<feature type="region of interest" description="Disordered" evidence="1">
    <location>
        <begin position="1"/>
        <end position="31"/>
    </location>
</feature>